<accession>A0A1M7LAX7</accession>
<dbReference type="OrthoDB" id="7279140at2"/>
<feature type="compositionally biased region" description="Polar residues" evidence="1">
    <location>
        <begin position="51"/>
        <end position="60"/>
    </location>
</feature>
<keyword evidence="3" id="KW-1185">Reference proteome</keyword>
<reference evidence="2 3" key="1">
    <citation type="submission" date="2016-11" db="EMBL/GenBank/DDBJ databases">
        <authorList>
            <person name="Jaros S."/>
            <person name="Januszkiewicz K."/>
            <person name="Wedrychowicz H."/>
        </authorList>
    </citation>
    <scope>NUCLEOTIDE SEQUENCE [LARGE SCALE GENOMIC DNA]</scope>
    <source>
        <strain evidence="2 3">CGMCC 1.10681</strain>
    </source>
</reference>
<name>A0A1M7LAX7_9BACI</name>
<protein>
    <submittedName>
        <fullName evidence="2">Uncharacterized protein</fullName>
    </submittedName>
</protein>
<feature type="region of interest" description="Disordered" evidence="1">
    <location>
        <begin position="1"/>
        <end position="20"/>
    </location>
</feature>
<gene>
    <name evidence="2" type="ORF">SAMN05216179_1012</name>
</gene>
<dbReference type="EMBL" id="FRCZ01000001">
    <property type="protein sequence ID" value="SHM75162.1"/>
    <property type="molecule type" value="Genomic_DNA"/>
</dbReference>
<evidence type="ECO:0000256" key="1">
    <source>
        <dbReference type="SAM" id="MobiDB-lite"/>
    </source>
</evidence>
<dbReference type="AlphaFoldDB" id="A0A1M7LAX7"/>
<dbReference type="STRING" id="1027249.SAMN05216179_1012"/>
<dbReference type="Proteomes" id="UP000184184">
    <property type="component" value="Unassembled WGS sequence"/>
</dbReference>
<evidence type="ECO:0000313" key="2">
    <source>
        <dbReference type="EMBL" id="SHM75162.1"/>
    </source>
</evidence>
<feature type="region of interest" description="Disordered" evidence="1">
    <location>
        <begin position="38"/>
        <end position="60"/>
    </location>
</feature>
<evidence type="ECO:0000313" key="3">
    <source>
        <dbReference type="Proteomes" id="UP000184184"/>
    </source>
</evidence>
<sequence length="60" mass="5976">MSKELEKTLQTNDAEGCCGGPAPSDTDACCVDDANAKAAGDDGCGCDSTPKESPNTSSCC</sequence>
<proteinExistence type="predicted"/>
<organism evidence="2 3">
    <name type="scientific">Gracilibacillus kekensis</name>
    <dbReference type="NCBI Taxonomy" id="1027249"/>
    <lineage>
        <taxon>Bacteria</taxon>
        <taxon>Bacillati</taxon>
        <taxon>Bacillota</taxon>
        <taxon>Bacilli</taxon>
        <taxon>Bacillales</taxon>
        <taxon>Bacillaceae</taxon>
        <taxon>Gracilibacillus</taxon>
    </lineage>
</organism>